<dbReference type="GO" id="GO:0006412">
    <property type="term" value="P:translation"/>
    <property type="evidence" value="ECO:0007669"/>
    <property type="project" value="InterPro"/>
</dbReference>
<dbReference type="InterPro" id="IPR036394">
    <property type="entry name" value="Ribosomal_uL22_sf"/>
</dbReference>
<evidence type="ECO:0000256" key="5">
    <source>
        <dbReference type="RuleBase" id="RU004007"/>
    </source>
</evidence>
<dbReference type="AlphaFoldDB" id="A0A8T5GEY7"/>
<dbReference type="SUPFAM" id="SSF54843">
    <property type="entry name" value="Ribosomal protein L22"/>
    <property type="match status" value="1"/>
</dbReference>
<dbReference type="GO" id="GO:0005840">
    <property type="term" value="C:ribosome"/>
    <property type="evidence" value="ECO:0007669"/>
    <property type="project" value="UniProtKB-KW"/>
</dbReference>
<reference evidence="7" key="1">
    <citation type="journal article" date="2021" name="ISME J.">
        <title>Mercury methylation by metabolically versatile and cosmopolitan marine bacteria.</title>
        <authorList>
            <person name="Lin H."/>
            <person name="Ascher D.B."/>
            <person name="Myung Y."/>
            <person name="Lamborg C.H."/>
            <person name="Hallam S.J."/>
            <person name="Gionfriddo C.M."/>
            <person name="Holt K.E."/>
            <person name="Moreau J.W."/>
        </authorList>
    </citation>
    <scope>NUCLEOTIDE SEQUENCE</scope>
    <source>
        <strain evidence="7">SI075_bin30</strain>
    </source>
</reference>
<comment type="subunit">
    <text evidence="5">Part of the 50S ribosomal subunit.</text>
</comment>
<comment type="caution">
    <text evidence="7">The sequence shown here is derived from an EMBL/GenBank/DDBJ whole genome shotgun (WGS) entry which is preliminary data.</text>
</comment>
<keyword evidence="5" id="KW-0699">rRNA-binding</keyword>
<dbReference type="InterPro" id="IPR001063">
    <property type="entry name" value="Ribosomal_uL22"/>
</dbReference>
<dbReference type="GO" id="GO:0019843">
    <property type="term" value="F:rRNA binding"/>
    <property type="evidence" value="ECO:0007669"/>
    <property type="project" value="UniProtKB-KW"/>
</dbReference>
<dbReference type="Gene3D" id="3.90.470.10">
    <property type="entry name" value="Ribosomal protein L22/L17"/>
    <property type="match status" value="1"/>
</dbReference>
<evidence type="ECO:0000256" key="2">
    <source>
        <dbReference type="ARBA" id="ARBA00022980"/>
    </source>
</evidence>
<comment type="function">
    <text evidence="5">This protein binds specifically to 23S rRNA. It makes multiple contacts with different domains of the 23S rRNA in the assembled 50S subunit and ribosome.</text>
</comment>
<dbReference type="Pfam" id="PF00237">
    <property type="entry name" value="Ribosomal_L22"/>
    <property type="match status" value="1"/>
</dbReference>
<keyword evidence="2 4" id="KW-0689">Ribosomal protein</keyword>
<dbReference type="GO" id="GO:0003735">
    <property type="term" value="F:structural constituent of ribosome"/>
    <property type="evidence" value="ECO:0007669"/>
    <property type="project" value="InterPro"/>
</dbReference>
<evidence type="ECO:0000313" key="7">
    <source>
        <dbReference type="EMBL" id="MBT4870390.1"/>
    </source>
</evidence>
<dbReference type="EMBL" id="JABJNZ010000033">
    <property type="protein sequence ID" value="MBT4870390.1"/>
    <property type="molecule type" value="Genomic_DNA"/>
</dbReference>
<keyword evidence="3 4" id="KW-0687">Ribonucleoprotein</keyword>
<dbReference type="GO" id="GO:1990904">
    <property type="term" value="C:ribonucleoprotein complex"/>
    <property type="evidence" value="ECO:0007669"/>
    <property type="project" value="UniProtKB-KW"/>
</dbReference>
<accession>A0A8T5GEY7</accession>
<keyword evidence="5" id="KW-0694">RNA-binding</keyword>
<name>A0A8T5GEY7_9ARCH</name>
<evidence type="ECO:0000256" key="4">
    <source>
        <dbReference type="RuleBase" id="RU004005"/>
    </source>
</evidence>
<feature type="region of interest" description="Disordered" evidence="6">
    <location>
        <begin position="1"/>
        <end position="44"/>
    </location>
</feature>
<evidence type="ECO:0000256" key="6">
    <source>
        <dbReference type="SAM" id="MobiDB-lite"/>
    </source>
</evidence>
<proteinExistence type="inferred from homology"/>
<evidence type="ECO:0000256" key="1">
    <source>
        <dbReference type="ARBA" id="ARBA00009451"/>
    </source>
</evidence>
<comment type="similarity">
    <text evidence="1 4">Belongs to the universal ribosomal protein uL22 family.</text>
</comment>
<evidence type="ECO:0000313" key="8">
    <source>
        <dbReference type="Proteomes" id="UP000722459"/>
    </source>
</evidence>
<organism evidence="7 8">
    <name type="scientific">Candidatus Iainarchaeum sp</name>
    <dbReference type="NCBI Taxonomy" id="3101447"/>
    <lineage>
        <taxon>Archaea</taxon>
        <taxon>Candidatus Iainarchaeota</taxon>
        <taxon>Candidatus Iainarchaeia</taxon>
        <taxon>Candidatus Iainarchaeales</taxon>
        <taxon>Candidatus Iainarchaeaceae</taxon>
        <taxon>Candidatus Iainarchaeum</taxon>
    </lineage>
</organism>
<evidence type="ECO:0000256" key="3">
    <source>
        <dbReference type="ARBA" id="ARBA00023274"/>
    </source>
</evidence>
<sequence length="203" mass="22855">MTNTEKPTTKTEQKKAGSAGKPMAKGKNLPVPKAPVKKEDTVKSVEEKKVEIKEKIEKKVEEKKIKKDFAIVRGDNLPISTKVSSAICKFIKYKKISNAIKDLEEVVALKKAVPMKGEIPHRKGKMMSGRYPKKASQSFIMLLNSLASNANMNELENPIITEAIANIGRRPYGRFGTVRKKRSHIQIKAQEKKVIKNKMEKKK</sequence>
<gene>
    <name evidence="7" type="ORF">HON47_02360</name>
</gene>
<dbReference type="Proteomes" id="UP000722459">
    <property type="component" value="Unassembled WGS sequence"/>
</dbReference>
<protein>
    <recommendedName>
        <fullName evidence="5">50S ribosomal protein L22</fullName>
    </recommendedName>
</protein>